<comment type="caution">
    <text evidence="7">The sequence shown here is derived from an EMBL/GenBank/DDBJ whole genome shotgun (WGS) entry which is preliminary data.</text>
</comment>
<gene>
    <name evidence="7" type="primary">ccmG</name>
    <name evidence="7" type="ORF">JCM17844_13360</name>
    <name evidence="8" type="ORF">JCM17845_15900</name>
</gene>
<dbReference type="InterPro" id="IPR004799">
    <property type="entry name" value="Periplasmic_diS_OxRdtase_DsbE"/>
</dbReference>
<dbReference type="Proteomes" id="UP000322084">
    <property type="component" value="Unassembled WGS sequence"/>
</dbReference>
<dbReference type="PANTHER" id="PTHR42852">
    <property type="entry name" value="THIOL:DISULFIDE INTERCHANGE PROTEIN DSBE"/>
    <property type="match status" value="1"/>
</dbReference>
<comment type="similarity">
    <text evidence="2">Belongs to the thioredoxin family. DsbE subfamily.</text>
</comment>
<protein>
    <submittedName>
        <fullName evidence="7">Thiol:disulfide interchange protein</fullName>
    </submittedName>
</protein>
<keyword evidence="3" id="KW-0201">Cytochrome c-type biogenesis</keyword>
<evidence type="ECO:0000259" key="6">
    <source>
        <dbReference type="PROSITE" id="PS51352"/>
    </source>
</evidence>
<accession>A0A5A7MYL0</accession>
<evidence type="ECO:0000313" key="7">
    <source>
        <dbReference type="EMBL" id="GEQ97699.1"/>
    </source>
</evidence>
<dbReference type="SUPFAM" id="SSF52833">
    <property type="entry name" value="Thioredoxin-like"/>
    <property type="match status" value="1"/>
</dbReference>
<evidence type="ECO:0000313" key="10">
    <source>
        <dbReference type="Proteomes" id="UP000325187"/>
    </source>
</evidence>
<dbReference type="Gene3D" id="3.40.30.10">
    <property type="entry name" value="Glutaredoxin"/>
    <property type="match status" value="1"/>
</dbReference>
<evidence type="ECO:0000313" key="9">
    <source>
        <dbReference type="Proteomes" id="UP000322084"/>
    </source>
</evidence>
<dbReference type="RefSeq" id="WP_150000126.1">
    <property type="nucleotide sequence ID" value="NZ_BKCL01000003.1"/>
</dbReference>
<dbReference type="InterPro" id="IPR013740">
    <property type="entry name" value="Redoxin"/>
</dbReference>
<dbReference type="NCBIfam" id="TIGR00385">
    <property type="entry name" value="dsbE"/>
    <property type="match status" value="1"/>
</dbReference>
<reference evidence="9 10" key="1">
    <citation type="submission" date="2019-09" db="EMBL/GenBank/DDBJ databases">
        <title>NBRP : Genome information of microbial organism related human and environment.</title>
        <authorList>
            <person name="Hattori M."/>
            <person name="Oshima K."/>
            <person name="Inaba H."/>
            <person name="Suda W."/>
            <person name="Sakamoto M."/>
            <person name="Iino T."/>
            <person name="Kitahara M."/>
            <person name="Oshida Y."/>
            <person name="Iida T."/>
            <person name="Kudo T."/>
            <person name="Itoh T."/>
            <person name="Ohkuma M."/>
        </authorList>
    </citation>
    <scope>NUCLEOTIDE SEQUENCE [LARGE SCALE GENOMIC DNA]</scope>
    <source>
        <strain evidence="7 9">Hi-2</strain>
        <strain evidence="8 10">Mie-1</strain>
    </source>
</reference>
<name>A0A5A7MS18_9PROT</name>
<dbReference type="AlphaFoldDB" id="A0A5A7MS18"/>
<dbReference type="Proteomes" id="UP000325187">
    <property type="component" value="Unassembled WGS sequence"/>
</dbReference>
<comment type="subcellular location">
    <subcellularLocation>
        <location evidence="1">Cell envelope</location>
    </subcellularLocation>
</comment>
<dbReference type="EMBL" id="BKCL01000003">
    <property type="protein sequence ID" value="GEQ97699.1"/>
    <property type="molecule type" value="Genomic_DNA"/>
</dbReference>
<evidence type="ECO:0000256" key="1">
    <source>
        <dbReference type="ARBA" id="ARBA00004196"/>
    </source>
</evidence>
<dbReference type="PROSITE" id="PS00194">
    <property type="entry name" value="THIOREDOXIN_1"/>
    <property type="match status" value="1"/>
</dbReference>
<dbReference type="InterPro" id="IPR050553">
    <property type="entry name" value="Thioredoxin_ResA/DsbE_sf"/>
</dbReference>
<dbReference type="CDD" id="cd03010">
    <property type="entry name" value="TlpA_like_DsbE"/>
    <property type="match status" value="1"/>
</dbReference>
<keyword evidence="5" id="KW-0676">Redox-active center</keyword>
<accession>A0A5A7MS18</accession>
<keyword evidence="4" id="KW-1015">Disulfide bond</keyword>
<feature type="domain" description="Thioredoxin" evidence="6">
    <location>
        <begin position="33"/>
        <end position="174"/>
    </location>
</feature>
<dbReference type="GO" id="GO:0030288">
    <property type="term" value="C:outer membrane-bounded periplasmic space"/>
    <property type="evidence" value="ECO:0007669"/>
    <property type="project" value="InterPro"/>
</dbReference>
<evidence type="ECO:0000256" key="2">
    <source>
        <dbReference type="ARBA" id="ARBA00007758"/>
    </source>
</evidence>
<sequence>MRPIVWVPLIVFAALAAALAVGLSLKPRDIPSALIDQPVPSFDLPPLWSKGAGLSNTDLASGDVVLVNVFASWCAPCRIEHPFLMDLAREGLTIFGLNYKDDPEDALAFLGELGNPYKQIGSDRDGRVGIDFGVYGVPESYVISGDGRILYKQIGPILPQNRAELRAVIEKASAQ</sequence>
<dbReference type="InterPro" id="IPR013766">
    <property type="entry name" value="Thioredoxin_domain"/>
</dbReference>
<organism evidence="7 9">
    <name type="scientific">Iodidimonas gelatinilytica</name>
    <dbReference type="NCBI Taxonomy" id="1236966"/>
    <lineage>
        <taxon>Bacteria</taxon>
        <taxon>Pseudomonadati</taxon>
        <taxon>Pseudomonadota</taxon>
        <taxon>Alphaproteobacteria</taxon>
        <taxon>Iodidimonadales</taxon>
        <taxon>Iodidimonadaceae</taxon>
        <taxon>Iodidimonas</taxon>
    </lineage>
</organism>
<dbReference type="GO" id="GO:0015036">
    <property type="term" value="F:disulfide oxidoreductase activity"/>
    <property type="evidence" value="ECO:0007669"/>
    <property type="project" value="InterPro"/>
</dbReference>
<keyword evidence="10" id="KW-1185">Reference proteome</keyword>
<dbReference type="InterPro" id="IPR036249">
    <property type="entry name" value="Thioredoxin-like_sf"/>
</dbReference>
<dbReference type="PANTHER" id="PTHR42852:SF6">
    <property type="entry name" value="THIOL:DISULFIDE INTERCHANGE PROTEIN DSBE"/>
    <property type="match status" value="1"/>
</dbReference>
<dbReference type="GO" id="GO:0017004">
    <property type="term" value="P:cytochrome complex assembly"/>
    <property type="evidence" value="ECO:0007669"/>
    <property type="project" value="UniProtKB-KW"/>
</dbReference>
<dbReference type="PROSITE" id="PS51352">
    <property type="entry name" value="THIOREDOXIN_2"/>
    <property type="match status" value="1"/>
</dbReference>
<evidence type="ECO:0000256" key="5">
    <source>
        <dbReference type="ARBA" id="ARBA00023284"/>
    </source>
</evidence>
<dbReference type="EMBL" id="BKCM01000007">
    <property type="protein sequence ID" value="GER00967.1"/>
    <property type="molecule type" value="Genomic_DNA"/>
</dbReference>
<proteinExistence type="inferred from homology"/>
<evidence type="ECO:0000256" key="3">
    <source>
        <dbReference type="ARBA" id="ARBA00022748"/>
    </source>
</evidence>
<dbReference type="Pfam" id="PF08534">
    <property type="entry name" value="Redoxin"/>
    <property type="match status" value="1"/>
</dbReference>
<dbReference type="InterPro" id="IPR017937">
    <property type="entry name" value="Thioredoxin_CS"/>
</dbReference>
<evidence type="ECO:0000256" key="4">
    <source>
        <dbReference type="ARBA" id="ARBA00023157"/>
    </source>
</evidence>
<evidence type="ECO:0000313" key="8">
    <source>
        <dbReference type="EMBL" id="GER00967.1"/>
    </source>
</evidence>